<sequence>MRRAVRLGLLTLCLACASQHSEPARRPPVSECAAILATIPYLDAGPAAPALDEIGASELGEWIDRLRADPELRVELAVHMAAAARELADPTRRDAGLQALGDDVLARFRAAVHPADRVALVVHGVPGGPPDDPLAGSWLQLRGLCPPYAPDGDRDGVADPDDPCPDLPEDYDGHQDHDGCPDRDNDGDGVLDAARWTGSEWINCDGRLEPGKGRHDCRNQPETVDGEEDEDGCPEVFVAGCGRFVVRIPYDPDTLELDEEAFLELDARRKQLAPRYRTGGNFSLEGHTGDDLPPDQARRLGLTMAEKVRDVLVDRGFVHVMLVPTSRGADSPIGEAPRDNYRVELVAGLACATPSRPLCP</sequence>
<feature type="compositionally biased region" description="Acidic residues" evidence="1">
    <location>
        <begin position="158"/>
        <end position="170"/>
    </location>
</feature>
<gene>
    <name evidence="2" type="ORF">K7C98_33365</name>
</gene>
<evidence type="ECO:0000256" key="1">
    <source>
        <dbReference type="SAM" id="MobiDB-lite"/>
    </source>
</evidence>
<feature type="compositionally biased region" description="Basic and acidic residues" evidence="1">
    <location>
        <begin position="171"/>
        <end position="186"/>
    </location>
</feature>
<comment type="caution">
    <text evidence="2">The sequence shown here is derived from an EMBL/GenBank/DDBJ whole genome shotgun (WGS) entry which is preliminary data.</text>
</comment>
<feature type="region of interest" description="Disordered" evidence="1">
    <location>
        <begin position="210"/>
        <end position="231"/>
    </location>
</feature>
<feature type="region of interest" description="Disordered" evidence="1">
    <location>
        <begin position="149"/>
        <end position="189"/>
    </location>
</feature>
<proteinExistence type="predicted"/>
<evidence type="ECO:0008006" key="4">
    <source>
        <dbReference type="Google" id="ProtNLM"/>
    </source>
</evidence>
<accession>A0ABS7U0U3</accession>
<name>A0ABS7U0U3_9BACT</name>
<dbReference type="EMBL" id="JAIRAU010000047">
    <property type="protein sequence ID" value="MBZ5714148.1"/>
    <property type="molecule type" value="Genomic_DNA"/>
</dbReference>
<dbReference type="Gene3D" id="3.30.1330.60">
    <property type="entry name" value="OmpA-like domain"/>
    <property type="match status" value="1"/>
</dbReference>
<evidence type="ECO:0000313" key="3">
    <source>
        <dbReference type="Proteomes" id="UP001139031"/>
    </source>
</evidence>
<protein>
    <recommendedName>
        <fullName evidence="4">OmpA-like domain-containing protein</fullName>
    </recommendedName>
</protein>
<reference evidence="2" key="1">
    <citation type="submission" date="2021-08" db="EMBL/GenBank/DDBJ databases">
        <authorList>
            <person name="Stevens D.C."/>
        </authorList>
    </citation>
    <scope>NUCLEOTIDE SEQUENCE</scope>
    <source>
        <strain evidence="2">DSM 53165</strain>
    </source>
</reference>
<feature type="compositionally biased region" description="Basic and acidic residues" evidence="1">
    <location>
        <begin position="210"/>
        <end position="219"/>
    </location>
</feature>
<organism evidence="2 3">
    <name type="scientific">Nannocystis pusilla</name>
    <dbReference type="NCBI Taxonomy" id="889268"/>
    <lineage>
        <taxon>Bacteria</taxon>
        <taxon>Pseudomonadati</taxon>
        <taxon>Myxococcota</taxon>
        <taxon>Polyangia</taxon>
        <taxon>Nannocystales</taxon>
        <taxon>Nannocystaceae</taxon>
        <taxon>Nannocystis</taxon>
    </lineage>
</organism>
<dbReference type="Proteomes" id="UP001139031">
    <property type="component" value="Unassembled WGS sequence"/>
</dbReference>
<dbReference type="SUPFAM" id="SSF103088">
    <property type="entry name" value="OmpA-like"/>
    <property type="match status" value="1"/>
</dbReference>
<dbReference type="RefSeq" id="WP_224195881.1">
    <property type="nucleotide sequence ID" value="NZ_JAIRAU010000047.1"/>
</dbReference>
<dbReference type="InterPro" id="IPR036737">
    <property type="entry name" value="OmpA-like_sf"/>
</dbReference>
<evidence type="ECO:0000313" key="2">
    <source>
        <dbReference type="EMBL" id="MBZ5714148.1"/>
    </source>
</evidence>
<keyword evidence="3" id="KW-1185">Reference proteome</keyword>